<keyword evidence="7" id="KW-0131">Cell cycle</keyword>
<dbReference type="Proteomes" id="UP001216638">
    <property type="component" value="Chromosome 3"/>
</dbReference>
<dbReference type="PANTHER" id="PTHR23168:SF0">
    <property type="entry name" value="MITOTIC SPINDLE ASSEMBLY CHECKPOINT PROTEIN MAD1"/>
    <property type="match status" value="1"/>
</dbReference>
<comment type="subcellular location">
    <subcellularLocation>
        <location evidence="1">Nucleus</location>
    </subcellularLocation>
</comment>
<evidence type="ECO:0000256" key="5">
    <source>
        <dbReference type="ARBA" id="ARBA00022776"/>
    </source>
</evidence>
<gene>
    <name evidence="10" type="primary">MAD1</name>
    <name evidence="10" type="ORF">MBRA1_003037</name>
</gene>
<dbReference type="GO" id="GO:0005635">
    <property type="term" value="C:nuclear envelope"/>
    <property type="evidence" value="ECO:0007669"/>
    <property type="project" value="TreeGrafter"/>
</dbReference>
<feature type="coiled-coil region" evidence="8">
    <location>
        <begin position="127"/>
        <end position="358"/>
    </location>
</feature>
<feature type="compositionally biased region" description="Polar residues" evidence="9">
    <location>
        <begin position="37"/>
        <end position="49"/>
    </location>
</feature>
<evidence type="ECO:0000256" key="3">
    <source>
        <dbReference type="ARBA" id="ARBA00022019"/>
    </source>
</evidence>
<evidence type="ECO:0000256" key="2">
    <source>
        <dbReference type="ARBA" id="ARBA00008029"/>
    </source>
</evidence>
<comment type="similarity">
    <text evidence="2">Belongs to the MAD1 family.</text>
</comment>
<dbReference type="SUPFAM" id="SSF75704">
    <property type="entry name" value="Mitotic arrest deficient-like 1, Mad1"/>
    <property type="match status" value="1"/>
</dbReference>
<dbReference type="Gene3D" id="1.20.5.170">
    <property type="match status" value="1"/>
</dbReference>
<dbReference type="AlphaFoldDB" id="A0AAF0DU64"/>
<feature type="coiled-coil region" evidence="8">
    <location>
        <begin position="502"/>
        <end position="579"/>
    </location>
</feature>
<evidence type="ECO:0000256" key="6">
    <source>
        <dbReference type="ARBA" id="ARBA00023242"/>
    </source>
</evidence>
<keyword evidence="4" id="KW-0132">Cell division</keyword>
<keyword evidence="6" id="KW-0539">Nucleus</keyword>
<dbReference type="Pfam" id="PF05557">
    <property type="entry name" value="MAD"/>
    <property type="match status" value="1"/>
</dbReference>
<keyword evidence="10" id="KW-0489">Methyltransferase</keyword>
<organism evidence="10 11">
    <name type="scientific">Malassezia brasiliensis</name>
    <dbReference type="NCBI Taxonomy" id="1821822"/>
    <lineage>
        <taxon>Eukaryota</taxon>
        <taxon>Fungi</taxon>
        <taxon>Dikarya</taxon>
        <taxon>Basidiomycota</taxon>
        <taxon>Ustilaginomycotina</taxon>
        <taxon>Malasseziomycetes</taxon>
        <taxon>Malasseziales</taxon>
        <taxon>Malasseziaceae</taxon>
        <taxon>Malassezia</taxon>
    </lineage>
</organism>
<evidence type="ECO:0000313" key="11">
    <source>
        <dbReference type="Proteomes" id="UP001216638"/>
    </source>
</evidence>
<evidence type="ECO:0000256" key="1">
    <source>
        <dbReference type="ARBA" id="ARBA00004123"/>
    </source>
</evidence>
<sequence length="794" mass="88054">MSDERPSPVSTPQTRVAPVRRTTSVLGTSLPVPARRTPQSVRRTPSVPATVNGPLGAYRNLSRTHSTPLRADASHDGTGLGKRSFSSTGLPDTPVHATPRETPKRTLLPPASTESPGGASYELTMLRTEYDRRLAEEQRAYKQFESQLRTQSRELEALKHQRAEAAREWEAERAAQRTKEDAWAYKQRTLEEQLAQLRAESLQHQDTTHSLRAALRDAESKAHERQSALQTELIDARADAEQARAEAEQVRAHATQLERAAAEHEALPAPAAAPADDEAIDTLKAELSHHITAVERLEAANQRLTADNARLRTACEQTEILREANRGLEAKVERMDTLQQELLRKDDAVQALEAQQDQWLRLLHDGVPTDEHAAFVAAANAETRVPTPDVPALTYETLPKYVSTLRGTIMGLAARIEGLTHSMEQLRTANVDLERQTQHGTEKESNLAAELRDKTTALLRVQRQLDVQADELRRCKELLASFETEVRNDTSHTFDEVQAQRIADLDARMHALQQERDALVARCEEAEARAAEMPAAPATHDDAALREAQHSLEVLQTRFAELEKHAAELGAENDQLYARVGRGEFDATRERCLVLQDNPVSRDYAIRTATLDALRKENSGLLSQIESLHEQLKTAGAAAPATDADAVVPLQTVENLKQELARLQDTIQLKDKGMLRLKQVFTAKANEFREAVQSLFGYKLRFLENGKVKLTSAYARGARVTTLVFASNEGNVGEMKLQGEAADGLANVAHLRDYWLSDGIRHSVPCFLAALNLELYENTTQAIRGAFGADVEDP</sequence>
<dbReference type="GO" id="GO:0032259">
    <property type="term" value="P:methylation"/>
    <property type="evidence" value="ECO:0007669"/>
    <property type="project" value="UniProtKB-KW"/>
</dbReference>
<keyword evidence="8" id="KW-0175">Coiled coil</keyword>
<feature type="coiled-coil region" evidence="8">
    <location>
        <begin position="611"/>
        <end position="673"/>
    </location>
</feature>
<protein>
    <recommendedName>
        <fullName evidence="3">Spindle assembly checkpoint component MAD1</fullName>
    </recommendedName>
</protein>
<evidence type="ECO:0000256" key="9">
    <source>
        <dbReference type="SAM" id="MobiDB-lite"/>
    </source>
</evidence>
<dbReference type="GO" id="GO:0051315">
    <property type="term" value="P:attachment of mitotic spindle microtubules to kinetochore"/>
    <property type="evidence" value="ECO:0007669"/>
    <property type="project" value="TreeGrafter"/>
</dbReference>
<dbReference type="EMBL" id="CP119953">
    <property type="protein sequence ID" value="WFC96380.1"/>
    <property type="molecule type" value="Genomic_DNA"/>
</dbReference>
<evidence type="ECO:0000256" key="4">
    <source>
        <dbReference type="ARBA" id="ARBA00022618"/>
    </source>
</evidence>
<dbReference type="PANTHER" id="PTHR23168">
    <property type="entry name" value="MITOTIC SPINDLE ASSEMBLY CHECKPOINT PROTEIN MAD1 MITOTIC ARREST DEFICIENT-LIKE PROTEIN 1"/>
    <property type="match status" value="1"/>
</dbReference>
<feature type="region of interest" description="Disordered" evidence="9">
    <location>
        <begin position="1"/>
        <end position="119"/>
    </location>
</feature>
<dbReference type="Gene3D" id="6.10.250.90">
    <property type="match status" value="1"/>
</dbReference>
<dbReference type="GO" id="GO:0051301">
    <property type="term" value="P:cell division"/>
    <property type="evidence" value="ECO:0007669"/>
    <property type="project" value="UniProtKB-KW"/>
</dbReference>
<evidence type="ECO:0000313" key="10">
    <source>
        <dbReference type="EMBL" id="WFC96380.1"/>
    </source>
</evidence>
<dbReference type="Gene3D" id="3.30.457.60">
    <property type="match status" value="1"/>
</dbReference>
<proteinExistence type="inferred from homology"/>
<evidence type="ECO:0000256" key="7">
    <source>
        <dbReference type="ARBA" id="ARBA00023306"/>
    </source>
</evidence>
<keyword evidence="11" id="KW-1185">Reference proteome</keyword>
<dbReference type="InterPro" id="IPR008672">
    <property type="entry name" value="Mad1"/>
</dbReference>
<name>A0AAF0DU64_9BASI</name>
<dbReference type="GO" id="GO:0000776">
    <property type="term" value="C:kinetochore"/>
    <property type="evidence" value="ECO:0007669"/>
    <property type="project" value="TreeGrafter"/>
</dbReference>
<evidence type="ECO:0000256" key="8">
    <source>
        <dbReference type="SAM" id="Coils"/>
    </source>
</evidence>
<dbReference type="GO" id="GO:0072686">
    <property type="term" value="C:mitotic spindle"/>
    <property type="evidence" value="ECO:0007669"/>
    <property type="project" value="TreeGrafter"/>
</dbReference>
<dbReference type="GO" id="GO:0007094">
    <property type="term" value="P:mitotic spindle assembly checkpoint signaling"/>
    <property type="evidence" value="ECO:0007669"/>
    <property type="project" value="InterPro"/>
</dbReference>
<reference evidence="10" key="1">
    <citation type="submission" date="2023-03" db="EMBL/GenBank/DDBJ databases">
        <title>Mating type loci evolution in Malassezia.</title>
        <authorList>
            <person name="Coelho M.A."/>
        </authorList>
    </citation>
    <scope>NUCLEOTIDE SEQUENCE</scope>
    <source>
        <strain evidence="10">CBS 14135</strain>
    </source>
</reference>
<keyword evidence="10" id="KW-0808">Transferase</keyword>
<keyword evidence="5" id="KW-0498">Mitosis</keyword>
<dbReference type="GO" id="GO:0008168">
    <property type="term" value="F:methyltransferase activity"/>
    <property type="evidence" value="ECO:0007669"/>
    <property type="project" value="UniProtKB-KW"/>
</dbReference>
<accession>A0AAF0DU64</accession>